<dbReference type="Proteomes" id="UP001161247">
    <property type="component" value="Chromosome 8"/>
</dbReference>
<name>A0AAV1E360_OLDCO</name>
<sequence length="232" mass="26295">MSLDGYDDKHESLGRKGVVKHLVKKRALKCSRVQMKKFGLKKSRKSQRCRKFKTKRLHGTAIAVMKFTDDLDEPGIVLVADSRSTFEDHDVHDNEVDVLWCDNTVKIKRLGSRYPLYFAAAGDFREGNELYGFLLSYPEVDNAQGVAQLLSEWSSLLLEGLLEDYHSFFEDPVKDEYLADDCIACVGEFLQENICYAASQDNCTGGRFSAHTLVLHQLIVCLREGLSTKFPC</sequence>
<reference evidence="1" key="1">
    <citation type="submission" date="2023-03" db="EMBL/GenBank/DDBJ databases">
        <authorList>
            <person name="Julca I."/>
        </authorList>
    </citation>
    <scope>NUCLEOTIDE SEQUENCE</scope>
</reference>
<keyword evidence="2" id="KW-1185">Reference proteome</keyword>
<proteinExistence type="predicted"/>
<evidence type="ECO:0000313" key="1">
    <source>
        <dbReference type="EMBL" id="CAI9114651.1"/>
    </source>
</evidence>
<dbReference type="AlphaFoldDB" id="A0AAV1E360"/>
<dbReference type="EMBL" id="OX459125">
    <property type="protein sequence ID" value="CAI9114651.1"/>
    <property type="molecule type" value="Genomic_DNA"/>
</dbReference>
<organism evidence="1 2">
    <name type="scientific">Oldenlandia corymbosa var. corymbosa</name>
    <dbReference type="NCBI Taxonomy" id="529605"/>
    <lineage>
        <taxon>Eukaryota</taxon>
        <taxon>Viridiplantae</taxon>
        <taxon>Streptophyta</taxon>
        <taxon>Embryophyta</taxon>
        <taxon>Tracheophyta</taxon>
        <taxon>Spermatophyta</taxon>
        <taxon>Magnoliopsida</taxon>
        <taxon>eudicotyledons</taxon>
        <taxon>Gunneridae</taxon>
        <taxon>Pentapetalae</taxon>
        <taxon>asterids</taxon>
        <taxon>lamiids</taxon>
        <taxon>Gentianales</taxon>
        <taxon>Rubiaceae</taxon>
        <taxon>Rubioideae</taxon>
        <taxon>Spermacoceae</taxon>
        <taxon>Hedyotis-Oldenlandia complex</taxon>
        <taxon>Oldenlandia</taxon>
    </lineage>
</organism>
<accession>A0AAV1E360</accession>
<evidence type="ECO:0000313" key="2">
    <source>
        <dbReference type="Proteomes" id="UP001161247"/>
    </source>
</evidence>
<protein>
    <submittedName>
        <fullName evidence="1">OLC1v1015420C1</fullName>
    </submittedName>
</protein>
<gene>
    <name evidence="1" type="ORF">OLC1_LOCUS21334</name>
</gene>